<name>A0A1F5GSG3_9BACT</name>
<dbReference type="EMBL" id="MFBN01000039">
    <property type="protein sequence ID" value="OGD94820.1"/>
    <property type="molecule type" value="Genomic_DNA"/>
</dbReference>
<proteinExistence type="predicted"/>
<comment type="caution">
    <text evidence="1">The sequence shown here is derived from an EMBL/GenBank/DDBJ whole genome shotgun (WGS) entry which is preliminary data.</text>
</comment>
<dbReference type="InterPro" id="IPR052517">
    <property type="entry name" value="GlcG_carb_metab_protein"/>
</dbReference>
<accession>A0A1F5GSG3</accession>
<reference evidence="1 2" key="1">
    <citation type="journal article" date="2016" name="Nat. Commun.">
        <title>Thousands of microbial genomes shed light on interconnected biogeochemical processes in an aquifer system.</title>
        <authorList>
            <person name="Anantharaman K."/>
            <person name="Brown C.T."/>
            <person name="Hug L.A."/>
            <person name="Sharon I."/>
            <person name="Castelle C.J."/>
            <person name="Probst A.J."/>
            <person name="Thomas B.C."/>
            <person name="Singh A."/>
            <person name="Wilkins M.J."/>
            <person name="Karaoz U."/>
            <person name="Brodie E.L."/>
            <person name="Williams K.H."/>
            <person name="Hubbard S.S."/>
            <person name="Banfield J.F."/>
        </authorList>
    </citation>
    <scope>NUCLEOTIDE SEQUENCE [LARGE SCALE GENOMIC DNA]</scope>
</reference>
<organism evidence="1 2">
    <name type="scientific">Candidatus Curtissbacteria bacterium RIFCSPLOWO2_01_FULL_37_9</name>
    <dbReference type="NCBI Taxonomy" id="1797724"/>
    <lineage>
        <taxon>Bacteria</taxon>
        <taxon>Candidatus Curtissiibacteriota</taxon>
    </lineage>
</organism>
<dbReference type="SUPFAM" id="SSF143744">
    <property type="entry name" value="GlcG-like"/>
    <property type="match status" value="1"/>
</dbReference>
<dbReference type="Pfam" id="PF03928">
    <property type="entry name" value="HbpS-like"/>
    <property type="match status" value="1"/>
</dbReference>
<dbReference type="STRING" id="1797724.A3A48_01205"/>
<dbReference type="InterPro" id="IPR038084">
    <property type="entry name" value="PduO/GlcC-like_sf"/>
</dbReference>
<dbReference type="PANTHER" id="PTHR34309:SF1">
    <property type="entry name" value="PROTEIN GLCG"/>
    <property type="match status" value="1"/>
</dbReference>
<dbReference type="PANTHER" id="PTHR34309">
    <property type="entry name" value="SLR1406 PROTEIN"/>
    <property type="match status" value="1"/>
</dbReference>
<evidence type="ECO:0000313" key="2">
    <source>
        <dbReference type="Proteomes" id="UP000178336"/>
    </source>
</evidence>
<dbReference type="InterPro" id="IPR005624">
    <property type="entry name" value="PduO/GlcC-like"/>
</dbReference>
<gene>
    <name evidence="1" type="ORF">A3A48_01205</name>
</gene>
<dbReference type="Proteomes" id="UP000178336">
    <property type="component" value="Unassembled WGS sequence"/>
</dbReference>
<dbReference type="AlphaFoldDB" id="A0A1F5GSG3"/>
<evidence type="ECO:0000313" key="1">
    <source>
        <dbReference type="EMBL" id="OGD94820.1"/>
    </source>
</evidence>
<sequence length="135" mass="13749">MIILEEAQKAAEAALKHADGLGIAICVVVVDEHGTPIVLNRMENSFVISQDFAYAKAYTSATLGMPSGDIAGYAAEGKPYYGITDAFGGKLMVIAGGMPVKKGGKVVGAVGVGGSADVSQDAECAKAAVEVLEKD</sequence>
<dbReference type="Gene3D" id="3.30.450.150">
    <property type="entry name" value="Haem-degrading domain"/>
    <property type="match status" value="1"/>
</dbReference>
<protein>
    <submittedName>
        <fullName evidence="1">Uncharacterized protein</fullName>
    </submittedName>
</protein>